<dbReference type="PANTHER" id="PTHR10266">
    <property type="entry name" value="CYTOCHROME C1"/>
    <property type="match status" value="1"/>
</dbReference>
<accession>A0AA41WWN7</accession>
<dbReference type="SUPFAM" id="SSF46626">
    <property type="entry name" value="Cytochrome c"/>
    <property type="match status" value="1"/>
</dbReference>
<evidence type="ECO:0000256" key="2">
    <source>
        <dbReference type="ARBA" id="ARBA00022617"/>
    </source>
</evidence>
<dbReference type="PANTHER" id="PTHR10266:SF3">
    <property type="entry name" value="CYTOCHROME C1, HEME PROTEIN, MITOCHONDRIAL"/>
    <property type="match status" value="1"/>
</dbReference>
<keyword evidence="4 8" id="KW-0479">Metal-binding</keyword>
<evidence type="ECO:0000256" key="10">
    <source>
        <dbReference type="SAM" id="SignalP"/>
    </source>
</evidence>
<dbReference type="PRINTS" id="PR00603">
    <property type="entry name" value="CYTOCHROMEC1"/>
</dbReference>
<name>A0AA41WWN7_9ALTE</name>
<evidence type="ECO:0000256" key="9">
    <source>
        <dbReference type="SAM" id="Phobius"/>
    </source>
</evidence>
<dbReference type="RefSeq" id="WP_254098735.1">
    <property type="nucleotide sequence ID" value="NZ_JANATA010000003.1"/>
</dbReference>
<keyword evidence="5 9" id="KW-1133">Transmembrane helix</keyword>
<protein>
    <submittedName>
        <fullName evidence="12">Cytochrome c1</fullName>
    </submittedName>
</protein>
<feature type="binding site" description="covalent" evidence="8">
    <location>
        <position position="52"/>
    </location>
    <ligand>
        <name>heme c</name>
        <dbReference type="ChEBI" id="CHEBI:61717"/>
    </ligand>
</feature>
<dbReference type="InterPro" id="IPR002326">
    <property type="entry name" value="Cyt_c1"/>
</dbReference>
<dbReference type="Pfam" id="PF02167">
    <property type="entry name" value="Cytochrom_C1"/>
    <property type="match status" value="1"/>
</dbReference>
<dbReference type="GO" id="GO:0016020">
    <property type="term" value="C:membrane"/>
    <property type="evidence" value="ECO:0007669"/>
    <property type="project" value="UniProtKB-SubCell"/>
</dbReference>
<dbReference type="InterPro" id="IPR036909">
    <property type="entry name" value="Cyt_c-like_dom_sf"/>
</dbReference>
<evidence type="ECO:0000313" key="13">
    <source>
        <dbReference type="Proteomes" id="UP001165413"/>
    </source>
</evidence>
<dbReference type="Proteomes" id="UP001165413">
    <property type="component" value="Unassembled WGS sequence"/>
</dbReference>
<keyword evidence="13" id="KW-1185">Reference proteome</keyword>
<evidence type="ECO:0000259" key="11">
    <source>
        <dbReference type="PROSITE" id="PS51007"/>
    </source>
</evidence>
<dbReference type="GO" id="GO:0009055">
    <property type="term" value="F:electron transfer activity"/>
    <property type="evidence" value="ECO:0007669"/>
    <property type="project" value="InterPro"/>
</dbReference>
<keyword evidence="3 9" id="KW-0812">Transmembrane</keyword>
<evidence type="ECO:0000256" key="8">
    <source>
        <dbReference type="PIRSR" id="PIRSR602326-1"/>
    </source>
</evidence>
<keyword evidence="2 8" id="KW-0349">Heme</keyword>
<dbReference type="AlphaFoldDB" id="A0AA41WWN7"/>
<proteinExistence type="predicted"/>
<comment type="subcellular location">
    <subcellularLocation>
        <location evidence="1">Membrane</location>
    </subcellularLocation>
</comment>
<evidence type="ECO:0000256" key="4">
    <source>
        <dbReference type="ARBA" id="ARBA00022723"/>
    </source>
</evidence>
<dbReference type="InterPro" id="IPR009056">
    <property type="entry name" value="Cyt_c-like_dom"/>
</dbReference>
<feature type="domain" description="Cytochrome c" evidence="11">
    <location>
        <begin position="36"/>
        <end position="207"/>
    </location>
</feature>
<evidence type="ECO:0000256" key="3">
    <source>
        <dbReference type="ARBA" id="ARBA00022692"/>
    </source>
</evidence>
<evidence type="ECO:0000313" key="12">
    <source>
        <dbReference type="EMBL" id="MCP3427909.1"/>
    </source>
</evidence>
<evidence type="ECO:0000256" key="6">
    <source>
        <dbReference type="ARBA" id="ARBA00023004"/>
    </source>
</evidence>
<evidence type="ECO:0000256" key="7">
    <source>
        <dbReference type="ARBA" id="ARBA00023136"/>
    </source>
</evidence>
<comment type="caution">
    <text evidence="12">The sequence shown here is derived from an EMBL/GenBank/DDBJ whole genome shotgun (WGS) entry which is preliminary data.</text>
</comment>
<dbReference type="PROSITE" id="PS51007">
    <property type="entry name" value="CYTC"/>
    <property type="match status" value="1"/>
</dbReference>
<feature type="binding site" description="covalent" evidence="8">
    <location>
        <position position="53"/>
    </location>
    <ligand>
        <name>heme c</name>
        <dbReference type="ChEBI" id="CHEBI:61717"/>
    </ligand>
</feature>
<comment type="cofactor">
    <cofactor evidence="8">
        <name>heme c</name>
        <dbReference type="ChEBI" id="CHEBI:61717"/>
    </cofactor>
    <text evidence="8">Binds 1 heme c group covalently per subunit.</text>
</comment>
<sequence>MKKLLLAIALLVPSLAFAAGSLHPLDKADYDLTDQASLQNGARIFMNYCLGCHQQQYQRYSRTFADLGIPTDLGTEYLQFTGEKPTDYITSPMPQADAAVWFGAPPPDLTLVARVRGADWLYTYLRTFYVDDSKTFGVNNLVFPNVGMPHVLQELQGTPRISYEEAMVDGEMVERYVGIVADGNGELNAEEYDKAILDLVNYLEYTGEPSRLESEALGKGVLIFIFIFFVFAYLLKKDYWRGIKK</sequence>
<organism evidence="12 13">
    <name type="scientific">Opacimonas viscosa</name>
    <dbReference type="NCBI Taxonomy" id="2961944"/>
    <lineage>
        <taxon>Bacteria</taxon>
        <taxon>Pseudomonadati</taxon>
        <taxon>Pseudomonadota</taxon>
        <taxon>Gammaproteobacteria</taxon>
        <taxon>Alteromonadales</taxon>
        <taxon>Alteromonadaceae</taxon>
        <taxon>Opacimonas</taxon>
    </lineage>
</organism>
<evidence type="ECO:0000256" key="5">
    <source>
        <dbReference type="ARBA" id="ARBA00022989"/>
    </source>
</evidence>
<feature type="transmembrane region" description="Helical" evidence="9">
    <location>
        <begin position="216"/>
        <end position="235"/>
    </location>
</feature>
<dbReference type="GO" id="GO:0046872">
    <property type="term" value="F:metal ion binding"/>
    <property type="evidence" value="ECO:0007669"/>
    <property type="project" value="UniProtKB-KW"/>
</dbReference>
<keyword evidence="10" id="KW-0732">Signal</keyword>
<evidence type="ECO:0000256" key="1">
    <source>
        <dbReference type="ARBA" id="ARBA00004370"/>
    </source>
</evidence>
<keyword evidence="6 8" id="KW-0408">Iron</keyword>
<dbReference type="EMBL" id="JANATA010000003">
    <property type="protein sequence ID" value="MCP3427909.1"/>
    <property type="molecule type" value="Genomic_DNA"/>
</dbReference>
<feature type="signal peptide" evidence="10">
    <location>
        <begin position="1"/>
        <end position="18"/>
    </location>
</feature>
<feature type="chain" id="PRO_5041268439" evidence="10">
    <location>
        <begin position="19"/>
        <end position="245"/>
    </location>
</feature>
<reference evidence="12" key="1">
    <citation type="submission" date="2022-07" db="EMBL/GenBank/DDBJ databases">
        <title>Characterization of the Novel Bacterium Alteromonas immobilis LMIT006 and Alteromonas gregis LMIT007.</title>
        <authorList>
            <person name="Lin X."/>
        </authorList>
    </citation>
    <scope>NUCLEOTIDE SEQUENCE</scope>
    <source>
        <strain evidence="12">LMIT007</strain>
    </source>
</reference>
<dbReference type="Gene3D" id="1.10.760.10">
    <property type="entry name" value="Cytochrome c-like domain"/>
    <property type="match status" value="1"/>
</dbReference>
<dbReference type="GO" id="GO:0020037">
    <property type="term" value="F:heme binding"/>
    <property type="evidence" value="ECO:0007669"/>
    <property type="project" value="InterPro"/>
</dbReference>
<feature type="binding site" description="covalent" evidence="8">
    <location>
        <position position="49"/>
    </location>
    <ligand>
        <name>heme c</name>
        <dbReference type="ChEBI" id="CHEBI:61717"/>
    </ligand>
</feature>
<keyword evidence="7 9" id="KW-0472">Membrane</keyword>
<gene>
    <name evidence="12" type="ORF">NLF92_02995</name>
</gene>